<proteinExistence type="predicted"/>
<reference evidence="3 4" key="1">
    <citation type="submission" date="2023-09" db="EMBL/GenBank/DDBJ databases">
        <authorList>
            <person name="Rey-Velasco X."/>
        </authorList>
    </citation>
    <scope>NUCLEOTIDE SEQUENCE [LARGE SCALE GENOMIC DNA]</scope>
    <source>
        <strain evidence="3 4">W345</strain>
    </source>
</reference>
<dbReference type="Pfam" id="PF13280">
    <property type="entry name" value="WYL"/>
    <property type="match status" value="1"/>
</dbReference>
<dbReference type="EMBL" id="JAVRIC010000045">
    <property type="protein sequence ID" value="MDT0499260.1"/>
    <property type="molecule type" value="Genomic_DNA"/>
</dbReference>
<evidence type="ECO:0000259" key="1">
    <source>
        <dbReference type="Pfam" id="PF13280"/>
    </source>
</evidence>
<name>A0ABU2WN15_9GAMM</name>
<dbReference type="Pfam" id="PF25583">
    <property type="entry name" value="WCX"/>
    <property type="match status" value="1"/>
</dbReference>
<accession>A0ABU2WN15</accession>
<sequence>MSRSQLDRYHQLTSLIRQRRGASREFLQHELGISRATLTRYISELRDIYDYPIRFDRGIGGYVWEDKGYYRGRDLPGVWYSEEQIHALLAMDALIQDLSPELISRTIQPIRDQLSKALESASAKPDELRRRVKLISTSRRKLLGAYFPELASAIVTRRRVRMRYYARIRDQESEREVSPQRLINYRSNWYLEAWCHRAEGLRNFSVDCIRELNVLETSCREIPLDVLEQQFDAGYGLYSGPETQWAKLRFTVAQSRWARDEIWHPMQRGTVDAEGHWVLEVPFADVQEIQMEVLRFGPSIEVLAPAELRDRVAKTLGDAARQYKIKRLKK</sequence>
<organism evidence="3 4">
    <name type="scientific">Banduia mediterranea</name>
    <dbReference type="NCBI Taxonomy" id="3075609"/>
    <lineage>
        <taxon>Bacteria</taxon>
        <taxon>Pseudomonadati</taxon>
        <taxon>Pseudomonadota</taxon>
        <taxon>Gammaproteobacteria</taxon>
        <taxon>Nevskiales</taxon>
        <taxon>Algiphilaceae</taxon>
        <taxon>Banduia</taxon>
    </lineage>
</organism>
<feature type="domain" description="WCX" evidence="2">
    <location>
        <begin position="243"/>
        <end position="320"/>
    </location>
</feature>
<dbReference type="InterPro" id="IPR051534">
    <property type="entry name" value="CBASS_pafABC_assoc_protein"/>
</dbReference>
<dbReference type="PANTHER" id="PTHR34580">
    <property type="match status" value="1"/>
</dbReference>
<dbReference type="PANTHER" id="PTHR34580:SF3">
    <property type="entry name" value="PROTEIN PAFB"/>
    <property type="match status" value="1"/>
</dbReference>
<dbReference type="InterPro" id="IPR057727">
    <property type="entry name" value="WCX_dom"/>
</dbReference>
<gene>
    <name evidence="3" type="ORF">RM530_18115</name>
</gene>
<evidence type="ECO:0000313" key="4">
    <source>
        <dbReference type="Proteomes" id="UP001254608"/>
    </source>
</evidence>
<dbReference type="PROSITE" id="PS52050">
    <property type="entry name" value="WYL"/>
    <property type="match status" value="1"/>
</dbReference>
<protein>
    <submittedName>
        <fullName evidence="3">WYL domain-containing protein</fullName>
    </submittedName>
</protein>
<feature type="domain" description="WYL" evidence="1">
    <location>
        <begin position="146"/>
        <end position="213"/>
    </location>
</feature>
<dbReference type="Proteomes" id="UP001254608">
    <property type="component" value="Unassembled WGS sequence"/>
</dbReference>
<keyword evidence="4" id="KW-1185">Reference proteome</keyword>
<evidence type="ECO:0000313" key="3">
    <source>
        <dbReference type="EMBL" id="MDT0499260.1"/>
    </source>
</evidence>
<dbReference type="InterPro" id="IPR026881">
    <property type="entry name" value="WYL_dom"/>
</dbReference>
<comment type="caution">
    <text evidence="3">The sequence shown here is derived from an EMBL/GenBank/DDBJ whole genome shotgun (WGS) entry which is preliminary data.</text>
</comment>
<evidence type="ECO:0000259" key="2">
    <source>
        <dbReference type="Pfam" id="PF25583"/>
    </source>
</evidence>